<evidence type="ECO:0000256" key="1">
    <source>
        <dbReference type="SAM" id="Phobius"/>
    </source>
</evidence>
<keyword evidence="1" id="KW-0472">Membrane</keyword>
<accession>A0A917VQ80</accession>
<keyword evidence="1" id="KW-0812">Transmembrane</keyword>
<name>A0A917VQ80_9ACTN</name>
<feature type="transmembrane region" description="Helical" evidence="1">
    <location>
        <begin position="12"/>
        <end position="42"/>
    </location>
</feature>
<dbReference type="EMBL" id="BMPQ01000029">
    <property type="protein sequence ID" value="GGL03687.1"/>
    <property type="molecule type" value="Genomic_DNA"/>
</dbReference>
<dbReference type="AlphaFoldDB" id="A0A917VQ80"/>
<proteinExistence type="predicted"/>
<evidence type="ECO:0000313" key="2">
    <source>
        <dbReference type="EMBL" id="GGL03687.1"/>
    </source>
</evidence>
<keyword evidence="1" id="KW-1133">Transmembrane helix</keyword>
<keyword evidence="3" id="KW-1185">Reference proteome</keyword>
<reference evidence="2" key="2">
    <citation type="submission" date="2020-09" db="EMBL/GenBank/DDBJ databases">
        <authorList>
            <person name="Sun Q."/>
            <person name="Ohkuma M."/>
        </authorList>
    </citation>
    <scope>NUCLEOTIDE SEQUENCE</scope>
    <source>
        <strain evidence="2">JCM 3035</strain>
    </source>
</reference>
<evidence type="ECO:0000313" key="3">
    <source>
        <dbReference type="Proteomes" id="UP000637788"/>
    </source>
</evidence>
<protein>
    <submittedName>
        <fullName evidence="2">Uncharacterized protein</fullName>
    </submittedName>
</protein>
<sequence>MGGAAVVNVGLAAASAAFGVAVGVAVTVAVVVTVTVSALWVWDVGAATLVDVESEESARPTIKMAAEIGSERPRPNIRALRVLSDGIDGFALIPTEKGAGH</sequence>
<gene>
    <name evidence="2" type="ORF">GCM10010094_75660</name>
</gene>
<comment type="caution">
    <text evidence="2">The sequence shown here is derived from an EMBL/GenBank/DDBJ whole genome shotgun (WGS) entry which is preliminary data.</text>
</comment>
<dbReference type="Proteomes" id="UP000637788">
    <property type="component" value="Unassembled WGS sequence"/>
</dbReference>
<organism evidence="2 3">
    <name type="scientific">Streptomyces flaveus</name>
    <dbReference type="NCBI Taxonomy" id="66370"/>
    <lineage>
        <taxon>Bacteria</taxon>
        <taxon>Bacillati</taxon>
        <taxon>Actinomycetota</taxon>
        <taxon>Actinomycetes</taxon>
        <taxon>Kitasatosporales</taxon>
        <taxon>Streptomycetaceae</taxon>
        <taxon>Streptomyces</taxon>
        <taxon>Streptomyces aurantiacus group</taxon>
    </lineage>
</organism>
<reference evidence="2" key="1">
    <citation type="journal article" date="2014" name="Int. J. Syst. Evol. Microbiol.">
        <title>Complete genome sequence of Corynebacterium casei LMG S-19264T (=DSM 44701T), isolated from a smear-ripened cheese.</title>
        <authorList>
            <consortium name="US DOE Joint Genome Institute (JGI-PGF)"/>
            <person name="Walter F."/>
            <person name="Albersmeier A."/>
            <person name="Kalinowski J."/>
            <person name="Ruckert C."/>
        </authorList>
    </citation>
    <scope>NUCLEOTIDE SEQUENCE</scope>
    <source>
        <strain evidence="2">JCM 3035</strain>
    </source>
</reference>